<keyword evidence="1" id="KW-0175">Coiled coil</keyword>
<feature type="coiled-coil region" evidence="1">
    <location>
        <begin position="67"/>
        <end position="115"/>
    </location>
</feature>
<feature type="chain" id="PRO_5038080253" description="tRNA (Guanine-N1)-methyltransferase" evidence="3">
    <location>
        <begin position="24"/>
        <end position="201"/>
    </location>
</feature>
<keyword evidence="2" id="KW-0812">Transmembrane</keyword>
<dbReference type="AlphaFoldDB" id="A0A928UYI4"/>
<evidence type="ECO:0000256" key="2">
    <source>
        <dbReference type="SAM" id="Phobius"/>
    </source>
</evidence>
<evidence type="ECO:0000313" key="4">
    <source>
        <dbReference type="EMBL" id="MBE8713735.1"/>
    </source>
</evidence>
<gene>
    <name evidence="4" type="ORF">C4F49_08585</name>
</gene>
<comment type="caution">
    <text evidence="4">The sequence shown here is derived from an EMBL/GenBank/DDBJ whole genome shotgun (WGS) entry which is preliminary data.</text>
</comment>
<evidence type="ECO:0008006" key="6">
    <source>
        <dbReference type="Google" id="ProtNLM"/>
    </source>
</evidence>
<dbReference type="EMBL" id="PRDK01000005">
    <property type="protein sequence ID" value="MBE8713735.1"/>
    <property type="molecule type" value="Genomic_DNA"/>
</dbReference>
<dbReference type="Proteomes" id="UP000616201">
    <property type="component" value="Unassembled WGS sequence"/>
</dbReference>
<accession>A0A928UYI4</accession>
<feature type="coiled-coil region" evidence="1">
    <location>
        <begin position="160"/>
        <end position="191"/>
    </location>
</feature>
<keyword evidence="3" id="KW-0732">Signal</keyword>
<evidence type="ECO:0000313" key="5">
    <source>
        <dbReference type="Proteomes" id="UP000616201"/>
    </source>
</evidence>
<name>A0A928UYI4_9SPHI</name>
<organism evidence="4 5">
    <name type="scientific">Sphingobacterium hungaricum</name>
    <dbReference type="NCBI Taxonomy" id="2082723"/>
    <lineage>
        <taxon>Bacteria</taxon>
        <taxon>Pseudomonadati</taxon>
        <taxon>Bacteroidota</taxon>
        <taxon>Sphingobacteriia</taxon>
        <taxon>Sphingobacteriales</taxon>
        <taxon>Sphingobacteriaceae</taxon>
        <taxon>Sphingobacterium</taxon>
    </lineage>
</organism>
<keyword evidence="2" id="KW-1133">Transmembrane helix</keyword>
<reference evidence="4" key="1">
    <citation type="submission" date="2018-02" db="EMBL/GenBank/DDBJ databases">
        <authorList>
            <person name="Vasarhelyi B.M."/>
            <person name="Deshmukh S."/>
            <person name="Balint B."/>
            <person name="Kukolya J."/>
        </authorList>
    </citation>
    <scope>NUCLEOTIDE SEQUENCE</scope>
    <source>
        <strain evidence="4">KB22</strain>
    </source>
</reference>
<keyword evidence="2" id="KW-0472">Membrane</keyword>
<protein>
    <recommendedName>
        <fullName evidence="6">tRNA (Guanine-N1)-methyltransferase</fullName>
    </recommendedName>
</protein>
<sequence length="201" mass="22956">MKHRVSLLIFILLASFSSSSIFAQRMNMQEALQKSSLDSQFFYIAALSRSQDADFKLIRKTNLEVLRKNALDTVKTLKTEIKTLKESSSSHASTTTELETKISTLEAELAQEKSKTDSISFMGIDFSKASYHTLVWSIIIVLTLAFLITLASFRKAKVDTNTHKEVANEAQEELQTLRKKSMEREQQLKRQLLDEQMKRNS</sequence>
<feature type="signal peptide" evidence="3">
    <location>
        <begin position="1"/>
        <end position="23"/>
    </location>
</feature>
<dbReference type="RefSeq" id="WP_196933892.1">
    <property type="nucleotide sequence ID" value="NZ_MU158697.1"/>
</dbReference>
<keyword evidence="5" id="KW-1185">Reference proteome</keyword>
<evidence type="ECO:0000256" key="1">
    <source>
        <dbReference type="SAM" id="Coils"/>
    </source>
</evidence>
<feature type="transmembrane region" description="Helical" evidence="2">
    <location>
        <begin position="134"/>
        <end position="153"/>
    </location>
</feature>
<proteinExistence type="predicted"/>
<evidence type="ECO:0000256" key="3">
    <source>
        <dbReference type="SAM" id="SignalP"/>
    </source>
</evidence>